<keyword evidence="3" id="KW-1185">Reference proteome</keyword>
<evidence type="ECO:0000256" key="1">
    <source>
        <dbReference type="SAM" id="SignalP"/>
    </source>
</evidence>
<gene>
    <name evidence="2" type="ORF">N7456_010902</name>
</gene>
<evidence type="ECO:0008006" key="4">
    <source>
        <dbReference type="Google" id="ProtNLM"/>
    </source>
</evidence>
<keyword evidence="1" id="KW-0732">Signal</keyword>
<dbReference type="EMBL" id="JAPQKH010000007">
    <property type="protein sequence ID" value="KAJ5087286.1"/>
    <property type="molecule type" value="Genomic_DNA"/>
</dbReference>
<reference evidence="2" key="1">
    <citation type="submission" date="2022-11" db="EMBL/GenBank/DDBJ databases">
        <authorList>
            <person name="Petersen C."/>
        </authorList>
    </citation>
    <scope>NUCLEOTIDE SEQUENCE</scope>
    <source>
        <strain evidence="2">IBT 30069</strain>
    </source>
</reference>
<organism evidence="2 3">
    <name type="scientific">Penicillium angulare</name>
    <dbReference type="NCBI Taxonomy" id="116970"/>
    <lineage>
        <taxon>Eukaryota</taxon>
        <taxon>Fungi</taxon>
        <taxon>Dikarya</taxon>
        <taxon>Ascomycota</taxon>
        <taxon>Pezizomycotina</taxon>
        <taxon>Eurotiomycetes</taxon>
        <taxon>Eurotiomycetidae</taxon>
        <taxon>Eurotiales</taxon>
        <taxon>Aspergillaceae</taxon>
        <taxon>Penicillium</taxon>
    </lineage>
</organism>
<reference evidence="2" key="2">
    <citation type="journal article" date="2023" name="IMA Fungus">
        <title>Comparative genomic study of the Penicillium genus elucidates a diverse pangenome and 15 lateral gene transfer events.</title>
        <authorList>
            <person name="Petersen C."/>
            <person name="Sorensen T."/>
            <person name="Nielsen M.R."/>
            <person name="Sondergaard T.E."/>
            <person name="Sorensen J.L."/>
            <person name="Fitzpatrick D.A."/>
            <person name="Frisvad J.C."/>
            <person name="Nielsen K.L."/>
        </authorList>
    </citation>
    <scope>NUCLEOTIDE SEQUENCE</scope>
    <source>
        <strain evidence="2">IBT 30069</strain>
    </source>
</reference>
<accession>A0A9W9JZP7</accession>
<comment type="caution">
    <text evidence="2">The sequence shown here is derived from an EMBL/GenBank/DDBJ whole genome shotgun (WGS) entry which is preliminary data.</text>
</comment>
<feature type="signal peptide" evidence="1">
    <location>
        <begin position="1"/>
        <end position="18"/>
    </location>
</feature>
<sequence>MQFKFPLISALFAISAIATPVPSTQTSCANVAVSALNGLTSQVADLNSALAGKEDPVSLANAIIAGFASDILTILTTGLSLPCDATLTHQNQEDICDAASSFIKEDKTLVSTLSSKRTVLSDTIWLGAVEGAISGLASATNGYIYPIIDSAPACGGSIESELNSLIDAINEAVGAY</sequence>
<protein>
    <recommendedName>
        <fullName evidence="4">Cell wall galactomannoprotein</fullName>
    </recommendedName>
</protein>
<proteinExistence type="predicted"/>
<evidence type="ECO:0000313" key="2">
    <source>
        <dbReference type="EMBL" id="KAJ5087286.1"/>
    </source>
</evidence>
<name>A0A9W9JZP7_9EURO</name>
<dbReference type="Proteomes" id="UP001149165">
    <property type="component" value="Unassembled WGS sequence"/>
</dbReference>
<dbReference type="AlphaFoldDB" id="A0A9W9JZP7"/>
<feature type="chain" id="PRO_5040974104" description="Cell wall galactomannoprotein" evidence="1">
    <location>
        <begin position="19"/>
        <end position="176"/>
    </location>
</feature>
<evidence type="ECO:0000313" key="3">
    <source>
        <dbReference type="Proteomes" id="UP001149165"/>
    </source>
</evidence>
<dbReference type="OrthoDB" id="4360921at2759"/>